<organism evidence="10">
    <name type="scientific">Selaginella moellendorffii</name>
    <name type="common">Spikemoss</name>
    <dbReference type="NCBI Taxonomy" id="88036"/>
    <lineage>
        <taxon>Eukaryota</taxon>
        <taxon>Viridiplantae</taxon>
        <taxon>Streptophyta</taxon>
        <taxon>Embryophyta</taxon>
        <taxon>Tracheophyta</taxon>
        <taxon>Lycopodiopsida</taxon>
        <taxon>Selaginellales</taxon>
        <taxon>Selaginellaceae</taxon>
        <taxon>Selaginella</taxon>
    </lineage>
</organism>
<dbReference type="EMBL" id="GL377565">
    <property type="protein sequence ID" value="EFJ38488.1"/>
    <property type="molecule type" value="Genomic_DNA"/>
</dbReference>
<dbReference type="HOGENOM" id="CLU_037266_8_0_1"/>
<sequence length="397" mass="44693">MVICRELLLARRLLGHSFHSARFGYSGLRFQSSVVAVECKISSSDAADSARKTPGDFLPEDGRVGDLVVGEILREASQEQREIKENARSSSSKKYGEVSIDQKLVEQAFDYFVVIDFEATCDSTVFFPQEIIEFPSVLVAVHSLSVEDSFQTYVKPTFNPQLTDFCKRLTGIEQTQVDNGMALAEALVKHDKWLEDKGVKSKRFGVITWTDWDCKVMLDFECRLKGLTKPSYFNKWINLKSCFQEKFGDKFNLKKAVQHAGLQWQGREHCGLDDAKNTASLAMELVRRGMQIGFTQHQSSRKPAITNISSEFMPKLKKILEALPRSSDIDETSITVGADNLCYCGVKCKTRLVRKAGPNQGKFFLSCGNWTLTEGGKCTYFEWMNPPEQHSPSPAKS</sequence>
<gene>
    <name evidence="9" type="ORF">SELMODRAFT_73963</name>
</gene>
<dbReference type="GO" id="GO:0000175">
    <property type="term" value="F:3'-5'-RNA exonuclease activity"/>
    <property type="evidence" value="ECO:0007669"/>
    <property type="project" value="InterPro"/>
</dbReference>
<evidence type="ECO:0000256" key="4">
    <source>
        <dbReference type="ARBA" id="ARBA00022801"/>
    </source>
</evidence>
<name>D8QQP2_SELML</name>
<accession>D8QQP2</accession>
<proteinExistence type="predicted"/>
<feature type="domain" description="GRF-type" evidence="8">
    <location>
        <begin position="342"/>
        <end position="387"/>
    </location>
</feature>
<dbReference type="Proteomes" id="UP000001514">
    <property type="component" value="Unassembled WGS sequence"/>
</dbReference>
<dbReference type="Pfam" id="PF00929">
    <property type="entry name" value="RNase_T"/>
    <property type="match status" value="1"/>
</dbReference>
<keyword evidence="5" id="KW-0862">Zinc</keyword>
<dbReference type="InterPro" id="IPR047201">
    <property type="entry name" value="ERI-1_3'hExo-like"/>
</dbReference>
<keyword evidence="1" id="KW-0540">Nuclease</keyword>
<keyword evidence="6" id="KW-0269">Exonuclease</keyword>
<evidence type="ECO:0000256" key="5">
    <source>
        <dbReference type="ARBA" id="ARBA00022833"/>
    </source>
</evidence>
<evidence type="ECO:0000256" key="1">
    <source>
        <dbReference type="ARBA" id="ARBA00022722"/>
    </source>
</evidence>
<protein>
    <recommendedName>
        <fullName evidence="8">GRF-type domain-containing protein</fullName>
    </recommendedName>
</protein>
<keyword evidence="3 7" id="KW-0863">Zinc-finger</keyword>
<evidence type="ECO:0000256" key="2">
    <source>
        <dbReference type="ARBA" id="ARBA00022723"/>
    </source>
</evidence>
<dbReference type="InterPro" id="IPR036397">
    <property type="entry name" value="RNaseH_sf"/>
</dbReference>
<dbReference type="SMART" id="SM00479">
    <property type="entry name" value="EXOIII"/>
    <property type="match status" value="1"/>
</dbReference>
<dbReference type="Pfam" id="PF06839">
    <property type="entry name" value="Zn_ribbon_GRF"/>
    <property type="match status" value="1"/>
</dbReference>
<dbReference type="AlphaFoldDB" id="D8QQP2"/>
<evidence type="ECO:0000256" key="6">
    <source>
        <dbReference type="ARBA" id="ARBA00022839"/>
    </source>
</evidence>
<dbReference type="InParanoid" id="D8QQP2"/>
<dbReference type="KEGG" id="smo:SELMODRAFT_73963"/>
<dbReference type="PANTHER" id="PTHR23044:SF61">
    <property type="entry name" value="3'-5' EXORIBONUCLEASE 1-RELATED"/>
    <property type="match status" value="1"/>
</dbReference>
<dbReference type="InterPro" id="IPR013520">
    <property type="entry name" value="Ribonucl_H"/>
</dbReference>
<evidence type="ECO:0000259" key="8">
    <source>
        <dbReference type="PROSITE" id="PS51999"/>
    </source>
</evidence>
<dbReference type="OMA" id="CPMNAFE"/>
<keyword evidence="2" id="KW-0479">Metal-binding</keyword>
<dbReference type="eggNOG" id="KOG0542">
    <property type="taxonomic scope" value="Eukaryota"/>
</dbReference>
<dbReference type="CDD" id="cd06133">
    <property type="entry name" value="ERI-1_3'hExo_like"/>
    <property type="match status" value="1"/>
</dbReference>
<dbReference type="STRING" id="88036.D8QQP2"/>
<dbReference type="GO" id="GO:0003676">
    <property type="term" value="F:nucleic acid binding"/>
    <property type="evidence" value="ECO:0007669"/>
    <property type="project" value="InterPro"/>
</dbReference>
<reference evidence="9 10" key="1">
    <citation type="journal article" date="2011" name="Science">
        <title>The Selaginella genome identifies genetic changes associated with the evolution of vascular plants.</title>
        <authorList>
            <person name="Banks J.A."/>
            <person name="Nishiyama T."/>
            <person name="Hasebe M."/>
            <person name="Bowman J.L."/>
            <person name="Gribskov M."/>
            <person name="dePamphilis C."/>
            <person name="Albert V.A."/>
            <person name="Aono N."/>
            <person name="Aoyama T."/>
            <person name="Ambrose B.A."/>
            <person name="Ashton N.W."/>
            <person name="Axtell M.J."/>
            <person name="Barker E."/>
            <person name="Barker M.S."/>
            <person name="Bennetzen J.L."/>
            <person name="Bonawitz N.D."/>
            <person name="Chapple C."/>
            <person name="Cheng C."/>
            <person name="Correa L.G."/>
            <person name="Dacre M."/>
            <person name="DeBarry J."/>
            <person name="Dreyer I."/>
            <person name="Elias M."/>
            <person name="Engstrom E.M."/>
            <person name="Estelle M."/>
            <person name="Feng L."/>
            <person name="Finet C."/>
            <person name="Floyd S.K."/>
            <person name="Frommer W.B."/>
            <person name="Fujita T."/>
            <person name="Gramzow L."/>
            <person name="Gutensohn M."/>
            <person name="Harholt J."/>
            <person name="Hattori M."/>
            <person name="Heyl A."/>
            <person name="Hirai T."/>
            <person name="Hiwatashi Y."/>
            <person name="Ishikawa M."/>
            <person name="Iwata M."/>
            <person name="Karol K.G."/>
            <person name="Koehler B."/>
            <person name="Kolukisaoglu U."/>
            <person name="Kubo M."/>
            <person name="Kurata T."/>
            <person name="Lalonde S."/>
            <person name="Li K."/>
            <person name="Li Y."/>
            <person name="Litt A."/>
            <person name="Lyons E."/>
            <person name="Manning G."/>
            <person name="Maruyama T."/>
            <person name="Michael T.P."/>
            <person name="Mikami K."/>
            <person name="Miyazaki S."/>
            <person name="Morinaga S."/>
            <person name="Murata T."/>
            <person name="Mueller-Roeber B."/>
            <person name="Nelson D.R."/>
            <person name="Obara M."/>
            <person name="Oguri Y."/>
            <person name="Olmstead R.G."/>
            <person name="Onodera N."/>
            <person name="Petersen B.L."/>
            <person name="Pils B."/>
            <person name="Prigge M."/>
            <person name="Rensing S.A."/>
            <person name="Riano-Pachon D.M."/>
            <person name="Roberts A.W."/>
            <person name="Sato Y."/>
            <person name="Scheller H.V."/>
            <person name="Schulz B."/>
            <person name="Schulz C."/>
            <person name="Shakirov E.V."/>
            <person name="Shibagaki N."/>
            <person name="Shinohara N."/>
            <person name="Shippen D.E."/>
            <person name="Soerensen I."/>
            <person name="Sotooka R."/>
            <person name="Sugimoto N."/>
            <person name="Sugita M."/>
            <person name="Sumikawa N."/>
            <person name="Tanurdzic M."/>
            <person name="Theissen G."/>
            <person name="Ulvskov P."/>
            <person name="Wakazuki S."/>
            <person name="Weng J.K."/>
            <person name="Willats W.W."/>
            <person name="Wipf D."/>
            <person name="Wolf P.G."/>
            <person name="Yang L."/>
            <person name="Zimmer A.D."/>
            <person name="Zhu Q."/>
            <person name="Mitros T."/>
            <person name="Hellsten U."/>
            <person name="Loque D."/>
            <person name="Otillar R."/>
            <person name="Salamov A."/>
            <person name="Schmutz J."/>
            <person name="Shapiro H."/>
            <person name="Lindquist E."/>
            <person name="Lucas S."/>
            <person name="Rokhsar D."/>
            <person name="Grigoriev I.V."/>
        </authorList>
    </citation>
    <scope>NUCLEOTIDE SEQUENCE [LARGE SCALE GENOMIC DNA]</scope>
</reference>
<dbReference type="GO" id="GO:0008270">
    <property type="term" value="F:zinc ion binding"/>
    <property type="evidence" value="ECO:0007669"/>
    <property type="project" value="UniProtKB-KW"/>
</dbReference>
<keyword evidence="4" id="KW-0378">Hydrolase</keyword>
<dbReference type="PANTHER" id="PTHR23044">
    <property type="entry name" value="3'-5' EXONUCLEASE ERI1-RELATED"/>
    <property type="match status" value="1"/>
</dbReference>
<dbReference type="InterPro" id="IPR051274">
    <property type="entry name" value="3-5_Exoribonuclease"/>
</dbReference>
<dbReference type="Gramene" id="EFJ38488">
    <property type="protein sequence ID" value="EFJ38488"/>
    <property type="gene ID" value="SELMODRAFT_73963"/>
</dbReference>
<evidence type="ECO:0000313" key="10">
    <source>
        <dbReference type="Proteomes" id="UP000001514"/>
    </source>
</evidence>
<evidence type="ECO:0000313" key="9">
    <source>
        <dbReference type="EMBL" id="EFJ38488.1"/>
    </source>
</evidence>
<evidence type="ECO:0000256" key="7">
    <source>
        <dbReference type="PROSITE-ProRule" id="PRU01343"/>
    </source>
</evidence>
<evidence type="ECO:0000256" key="3">
    <source>
        <dbReference type="ARBA" id="ARBA00022771"/>
    </source>
</evidence>
<dbReference type="InterPro" id="IPR012337">
    <property type="entry name" value="RNaseH-like_sf"/>
</dbReference>
<dbReference type="OrthoDB" id="448399at2759"/>
<keyword evidence="10" id="KW-1185">Reference proteome</keyword>
<dbReference type="InterPro" id="IPR010666">
    <property type="entry name" value="Znf_GRF"/>
</dbReference>
<dbReference type="PROSITE" id="PS51999">
    <property type="entry name" value="ZF_GRF"/>
    <property type="match status" value="1"/>
</dbReference>
<dbReference type="Gene3D" id="3.30.420.10">
    <property type="entry name" value="Ribonuclease H-like superfamily/Ribonuclease H"/>
    <property type="match status" value="1"/>
</dbReference>
<dbReference type="SUPFAM" id="SSF53098">
    <property type="entry name" value="Ribonuclease H-like"/>
    <property type="match status" value="1"/>
</dbReference>